<dbReference type="PANTHER" id="PTHR36307:SF1">
    <property type="entry name" value="FLAGELLA BASAL BODY P-RING FORMATION PROTEIN FLGA"/>
    <property type="match status" value="1"/>
</dbReference>
<keyword evidence="5 7" id="KW-0574">Periplasm</keyword>
<dbReference type="Gene3D" id="2.30.30.760">
    <property type="match status" value="1"/>
</dbReference>
<evidence type="ECO:0000256" key="2">
    <source>
        <dbReference type="ARBA" id="ARBA00010474"/>
    </source>
</evidence>
<evidence type="ECO:0000313" key="10">
    <source>
        <dbReference type="Proteomes" id="UP000095230"/>
    </source>
</evidence>
<dbReference type="STRING" id="23.BEL05_19395"/>
<dbReference type="RefSeq" id="WP_028765235.1">
    <property type="nucleotide sequence ID" value="NZ_BPEU01000022.1"/>
</dbReference>
<reference evidence="9 10" key="1">
    <citation type="submission" date="2016-07" db="EMBL/GenBank/DDBJ databases">
        <title>Whole-genome of two Shewanella species isolated from a digestive organ of sea cucumber Apostichopus japonicus Selenka 1867.</title>
        <authorList>
            <person name="Hong H.-H."/>
            <person name="Choi H."/>
            <person name="Cheon S."/>
            <person name="Oh J.-S."/>
            <person name="Lee H.-G."/>
            <person name="Park C."/>
        </authorList>
    </citation>
    <scope>NUCLEOTIDE SEQUENCE [LARGE SCALE GENOMIC DNA]</scope>
    <source>
        <strain evidence="9 10">CSB03KR</strain>
    </source>
</reference>
<accession>A0A1E5IVN2</accession>
<dbReference type="NCBIfam" id="TIGR03170">
    <property type="entry name" value="flgA_cterm"/>
    <property type="match status" value="1"/>
</dbReference>
<feature type="domain" description="SAF" evidence="8">
    <location>
        <begin position="113"/>
        <end position="175"/>
    </location>
</feature>
<protein>
    <recommendedName>
        <fullName evidence="3 7">Flagella basal body P-ring formation protein FlgA</fullName>
    </recommendedName>
</protein>
<evidence type="ECO:0000256" key="1">
    <source>
        <dbReference type="ARBA" id="ARBA00004418"/>
    </source>
</evidence>
<comment type="similarity">
    <text evidence="2 7">Belongs to the FlgA family.</text>
</comment>
<comment type="function">
    <text evidence="6 7">Involved in the assembly process of the P-ring formation. It may associate with FlgF on the rod constituting a structure essential for the P-ring assembly or may act as a modulator protein for the P-ring assembly.</text>
</comment>
<sequence length="235" mass="25232">MKVKLICFLIVSLSIAPVIAAEEASVPSLSTISRLAIAVVEEKITAPSNAKVKISPQSLDNRLSPPLCNSPLTAEIASDRAISRNNTVKISCDTASLQYPWQIFISVRVDILFPVVVATDTLGPGDLISADQVTLAYVEQSTLRGQQFDAVDNVTGTRVKRRIAPNQPIFSSNLCFVCAGDMVSIYARSGNFEIKTTGEAIRDGNLGDRIQIKNSSSHKTIDAIVVGVGSVEVRM</sequence>
<dbReference type="OrthoDB" id="5729023at2"/>
<comment type="subcellular location">
    <subcellularLocation>
        <location evidence="1 7">Periplasm</location>
    </subcellularLocation>
</comment>
<dbReference type="AlphaFoldDB" id="A0A1E5IVN2"/>
<evidence type="ECO:0000259" key="8">
    <source>
        <dbReference type="SMART" id="SM00858"/>
    </source>
</evidence>
<keyword evidence="4 7" id="KW-0732">Signal</keyword>
<evidence type="ECO:0000256" key="4">
    <source>
        <dbReference type="ARBA" id="ARBA00022729"/>
    </source>
</evidence>
<dbReference type="PANTHER" id="PTHR36307">
    <property type="entry name" value="FLAGELLA BASAL BODY P-RING FORMATION PROTEIN FLGA"/>
    <property type="match status" value="1"/>
</dbReference>
<organism evidence="9 10">
    <name type="scientific">Shewanella colwelliana</name>
    <name type="common">Alteromonas colwelliana</name>
    <dbReference type="NCBI Taxonomy" id="23"/>
    <lineage>
        <taxon>Bacteria</taxon>
        <taxon>Pseudomonadati</taxon>
        <taxon>Pseudomonadota</taxon>
        <taxon>Gammaproteobacteria</taxon>
        <taxon>Alteromonadales</taxon>
        <taxon>Shewanellaceae</taxon>
        <taxon>Shewanella</taxon>
    </lineage>
</organism>
<dbReference type="InterPro" id="IPR041231">
    <property type="entry name" value="FlgA_N"/>
</dbReference>
<keyword evidence="9" id="KW-0966">Cell projection</keyword>
<dbReference type="CDD" id="cd11614">
    <property type="entry name" value="SAF_CpaB_FlgA_like"/>
    <property type="match status" value="1"/>
</dbReference>
<dbReference type="InterPro" id="IPR039246">
    <property type="entry name" value="Flagellar_FlgA"/>
</dbReference>
<evidence type="ECO:0000256" key="6">
    <source>
        <dbReference type="ARBA" id="ARBA00025643"/>
    </source>
</evidence>
<evidence type="ECO:0000256" key="7">
    <source>
        <dbReference type="RuleBase" id="RU362063"/>
    </source>
</evidence>
<gene>
    <name evidence="9" type="ORF">BEL05_19395</name>
</gene>
<evidence type="ECO:0000256" key="5">
    <source>
        <dbReference type="ARBA" id="ARBA00022764"/>
    </source>
</evidence>
<name>A0A1E5IVN2_SHECO</name>
<dbReference type="InterPro" id="IPR013974">
    <property type="entry name" value="SAF"/>
</dbReference>
<dbReference type="Pfam" id="PF13144">
    <property type="entry name" value="ChapFlgA"/>
    <property type="match status" value="1"/>
</dbReference>
<dbReference type="Gene3D" id="3.90.1210.10">
    <property type="entry name" value="Antifreeze-like/N-acetylneuraminic acid synthase C-terminal domain"/>
    <property type="match status" value="1"/>
</dbReference>
<proteinExistence type="inferred from homology"/>
<dbReference type="EMBL" id="MCBT01000018">
    <property type="protein sequence ID" value="OEG74600.1"/>
    <property type="molecule type" value="Genomic_DNA"/>
</dbReference>
<keyword evidence="9" id="KW-0282">Flagellum</keyword>
<evidence type="ECO:0000313" key="9">
    <source>
        <dbReference type="EMBL" id="OEG74600.1"/>
    </source>
</evidence>
<evidence type="ECO:0000256" key="3">
    <source>
        <dbReference type="ARBA" id="ARBA00014754"/>
    </source>
</evidence>
<dbReference type="GO" id="GO:0044780">
    <property type="term" value="P:bacterial-type flagellum assembly"/>
    <property type="evidence" value="ECO:0007669"/>
    <property type="project" value="InterPro"/>
</dbReference>
<dbReference type="Pfam" id="PF17656">
    <property type="entry name" value="ChapFlgA_N"/>
    <property type="match status" value="1"/>
</dbReference>
<dbReference type="Proteomes" id="UP000095230">
    <property type="component" value="Unassembled WGS sequence"/>
</dbReference>
<keyword evidence="7" id="KW-1005">Bacterial flagellum biogenesis</keyword>
<keyword evidence="9" id="KW-0969">Cilium</keyword>
<dbReference type="SMART" id="SM00858">
    <property type="entry name" value="SAF"/>
    <property type="match status" value="1"/>
</dbReference>
<comment type="caution">
    <text evidence="9">The sequence shown here is derived from an EMBL/GenBank/DDBJ whole genome shotgun (WGS) entry which is preliminary data.</text>
</comment>
<feature type="signal peptide" evidence="7">
    <location>
        <begin position="1"/>
        <end position="20"/>
    </location>
</feature>
<dbReference type="InterPro" id="IPR017585">
    <property type="entry name" value="SAF_FlgA"/>
</dbReference>
<feature type="chain" id="PRO_5009028026" description="Flagella basal body P-ring formation protein FlgA" evidence="7">
    <location>
        <begin position="21"/>
        <end position="235"/>
    </location>
</feature>
<dbReference type="GO" id="GO:0042597">
    <property type="term" value="C:periplasmic space"/>
    <property type="evidence" value="ECO:0007669"/>
    <property type="project" value="UniProtKB-SubCell"/>
</dbReference>